<proteinExistence type="predicted"/>
<reference evidence="2" key="1">
    <citation type="submission" date="2014-07" db="EMBL/GenBank/DDBJ databases">
        <authorList>
            <person name="Monot Marc"/>
        </authorList>
    </citation>
    <scope>NUCLEOTIDE SEQUENCE</scope>
    <source>
        <strain evidence="2">7032989</strain>
    </source>
</reference>
<protein>
    <submittedName>
        <fullName evidence="2">Uncharacterized protein</fullName>
    </submittedName>
</protein>
<sequence length="86" mass="10003">MRERSRANRRRACPPQARPQRRVPPAWFETQRFGSGLESRCRYDAFGYRTAATAQRDVPVPKLPLQITSLFLALPRLQQMADVYPE</sequence>
<feature type="region of interest" description="Disordered" evidence="1">
    <location>
        <begin position="1"/>
        <end position="24"/>
    </location>
</feature>
<dbReference type="AlphaFoldDB" id="A0A069ARQ7"/>
<organism evidence="2">
    <name type="scientific">Clostridioides difficile</name>
    <name type="common">Peptoclostridium difficile</name>
    <dbReference type="NCBI Taxonomy" id="1496"/>
    <lineage>
        <taxon>Bacteria</taxon>
        <taxon>Bacillati</taxon>
        <taxon>Bacillota</taxon>
        <taxon>Clostridia</taxon>
        <taxon>Peptostreptococcales</taxon>
        <taxon>Peptostreptococcaceae</taxon>
        <taxon>Clostridioides</taxon>
    </lineage>
</organism>
<name>A0A069ARQ7_CLODI</name>
<gene>
    <name evidence="2" type="ORF">BN1095_4760001</name>
</gene>
<evidence type="ECO:0000256" key="1">
    <source>
        <dbReference type="SAM" id="MobiDB-lite"/>
    </source>
</evidence>
<accession>A0A069ARQ7</accession>
<evidence type="ECO:0000313" key="2">
    <source>
        <dbReference type="EMBL" id="CDT43711.1"/>
    </source>
</evidence>
<dbReference type="EMBL" id="LK933156">
    <property type="protein sequence ID" value="CDT43711.1"/>
    <property type="molecule type" value="Genomic_DNA"/>
</dbReference>